<evidence type="ECO:0000313" key="2">
    <source>
        <dbReference type="Proteomes" id="UP001305414"/>
    </source>
</evidence>
<dbReference type="AlphaFoldDB" id="A0AAN7UES1"/>
<gene>
    <name evidence="1" type="ORF">RRF57_000555</name>
</gene>
<reference evidence="1 2" key="1">
    <citation type="submission" date="2023-10" db="EMBL/GenBank/DDBJ databases">
        <title>Draft genome sequence of Xylaria bambusicola isolate GMP-LS, the root and basal stem rot pathogen of sugarcane in Indonesia.</title>
        <authorList>
            <person name="Selvaraj P."/>
            <person name="Muralishankar V."/>
            <person name="Muruganantham S."/>
            <person name="Sp S."/>
            <person name="Haryani S."/>
            <person name="Lau K.J.X."/>
            <person name="Naqvi N.I."/>
        </authorList>
    </citation>
    <scope>NUCLEOTIDE SEQUENCE [LARGE SCALE GENOMIC DNA]</scope>
    <source>
        <strain evidence="1">GMP-LS</strain>
    </source>
</reference>
<sequence length="80" mass="8182">MALLNEAAVSLQSCVLSVRNAAAPEAANEIPPVVLTCTDTADVPPLIKTTATDPSTFWKAAVLTPDGAPRTPTRAAPGRA</sequence>
<accession>A0AAN7UES1</accession>
<dbReference type="EMBL" id="JAWHQM010000002">
    <property type="protein sequence ID" value="KAK5624839.1"/>
    <property type="molecule type" value="Genomic_DNA"/>
</dbReference>
<keyword evidence="2" id="KW-1185">Reference proteome</keyword>
<comment type="caution">
    <text evidence="1">The sequence shown here is derived from an EMBL/GenBank/DDBJ whole genome shotgun (WGS) entry which is preliminary data.</text>
</comment>
<evidence type="ECO:0000313" key="1">
    <source>
        <dbReference type="EMBL" id="KAK5624839.1"/>
    </source>
</evidence>
<protein>
    <submittedName>
        <fullName evidence="1">Uncharacterized protein</fullName>
    </submittedName>
</protein>
<dbReference type="Proteomes" id="UP001305414">
    <property type="component" value="Unassembled WGS sequence"/>
</dbReference>
<name>A0AAN7UES1_9PEZI</name>
<organism evidence="1 2">
    <name type="scientific">Xylaria bambusicola</name>
    <dbReference type="NCBI Taxonomy" id="326684"/>
    <lineage>
        <taxon>Eukaryota</taxon>
        <taxon>Fungi</taxon>
        <taxon>Dikarya</taxon>
        <taxon>Ascomycota</taxon>
        <taxon>Pezizomycotina</taxon>
        <taxon>Sordariomycetes</taxon>
        <taxon>Xylariomycetidae</taxon>
        <taxon>Xylariales</taxon>
        <taxon>Xylariaceae</taxon>
        <taxon>Xylaria</taxon>
    </lineage>
</organism>
<proteinExistence type="predicted"/>